<name>A0A1V0QEM2_9FIRM</name>
<organism evidence="1 2">
    <name type="scientific">Blautia pseudococcoides</name>
    <dbReference type="NCBI Taxonomy" id="1796616"/>
    <lineage>
        <taxon>Bacteria</taxon>
        <taxon>Bacillati</taxon>
        <taxon>Bacillota</taxon>
        <taxon>Clostridia</taxon>
        <taxon>Lachnospirales</taxon>
        <taxon>Lachnospiraceae</taxon>
        <taxon>Blautia</taxon>
    </lineage>
</organism>
<dbReference type="STRING" id="1796616.A4V09_23960"/>
<proteinExistence type="predicted"/>
<evidence type="ECO:0008006" key="3">
    <source>
        <dbReference type="Google" id="ProtNLM"/>
    </source>
</evidence>
<evidence type="ECO:0000313" key="1">
    <source>
        <dbReference type="EMBL" id="ARE64882.1"/>
    </source>
</evidence>
<accession>A0A1V0QEM2</accession>
<dbReference type="EMBL" id="CP015405">
    <property type="protein sequence ID" value="ARE64882.1"/>
    <property type="molecule type" value="Genomic_DNA"/>
</dbReference>
<dbReference type="KEGG" id="byl:A4V09_23960"/>
<sequence length="125" mass="14314">MAGITGIQYREVDGLQYPVLEGTMSEETVMATLGKYGRMAARDLQENDPDRYGMMLLSGMLLPKMQEVQEQAETLHEEIAEKLVQAWMAQDNVNPYDTMKMTGLRTQAEMEAEEEVIREVIHQMR</sequence>
<dbReference type="InterPro" id="IPR026989">
    <property type="entry name" value="TnpV"/>
</dbReference>
<keyword evidence="2" id="KW-1185">Reference proteome</keyword>
<evidence type="ECO:0000313" key="2">
    <source>
        <dbReference type="Proteomes" id="UP000092574"/>
    </source>
</evidence>
<dbReference type="AlphaFoldDB" id="A0A1V0QEM2"/>
<reference evidence="1" key="1">
    <citation type="submission" date="2017-04" db="EMBL/GenBank/DDBJ databases">
        <title>Complete Genome Sequences of Twelve Strains of a Stable Defined Moderately Diverse Mouse Microbiota 2 (sDMDMm2).</title>
        <authorList>
            <person name="Uchimura Y."/>
            <person name="Wyss M."/>
            <person name="Brugiroux S."/>
            <person name="Limenitakis J.P."/>
            <person name="Stecher B."/>
            <person name="McCoy K.D."/>
            <person name="Macpherson A.J."/>
        </authorList>
    </citation>
    <scope>NUCLEOTIDE SEQUENCE</scope>
    <source>
        <strain evidence="1">YL58</strain>
    </source>
</reference>
<gene>
    <name evidence="1" type="ORF">A4V09_23960</name>
</gene>
<dbReference type="Proteomes" id="UP000092574">
    <property type="component" value="Chromosome"/>
</dbReference>
<protein>
    <recommendedName>
        <fullName evidence="3">Transposon-encoded protein TnpV</fullName>
    </recommendedName>
</protein>
<dbReference type="OrthoDB" id="1973635at2"/>
<dbReference type="Pfam" id="PF14198">
    <property type="entry name" value="TnpV"/>
    <property type="match status" value="1"/>
</dbReference>
<dbReference type="RefSeq" id="WP_084043493.1">
    <property type="nucleotide sequence ID" value="NZ_CP015405.2"/>
</dbReference>